<comment type="caution">
    <text evidence="3">The sequence shown here is derived from an EMBL/GenBank/DDBJ whole genome shotgun (WGS) entry which is preliminary data.</text>
</comment>
<dbReference type="Pfam" id="PF13410">
    <property type="entry name" value="GST_C_2"/>
    <property type="match status" value="1"/>
</dbReference>
<name>A0A839F1J1_9GAMM</name>
<dbReference type="PROSITE" id="PS50404">
    <property type="entry name" value="GST_NTER"/>
    <property type="match status" value="1"/>
</dbReference>
<dbReference type="InterPro" id="IPR040079">
    <property type="entry name" value="Glutathione_S-Trfase"/>
</dbReference>
<dbReference type="SFLD" id="SFLDG00358">
    <property type="entry name" value="Main_(cytGST)"/>
    <property type="match status" value="1"/>
</dbReference>
<keyword evidence="3" id="KW-0808">Transferase</keyword>
<dbReference type="EC" id="2.5.1.18" evidence="3"/>
<gene>
    <name evidence="3" type="ORF">FHW12_001171</name>
</gene>
<dbReference type="AlphaFoldDB" id="A0A839F1J1"/>
<protein>
    <submittedName>
        <fullName evidence="3">Glutathione S-transferase</fullName>
        <ecNumber evidence="3">2.5.1.18</ecNumber>
    </submittedName>
</protein>
<proteinExistence type="predicted"/>
<dbReference type="GO" id="GO:0004364">
    <property type="term" value="F:glutathione transferase activity"/>
    <property type="evidence" value="ECO:0007669"/>
    <property type="project" value="UniProtKB-EC"/>
</dbReference>
<organism evidence="3 4">
    <name type="scientific">Dokdonella fugitiva</name>
    <dbReference type="NCBI Taxonomy" id="328517"/>
    <lineage>
        <taxon>Bacteria</taxon>
        <taxon>Pseudomonadati</taxon>
        <taxon>Pseudomonadota</taxon>
        <taxon>Gammaproteobacteria</taxon>
        <taxon>Lysobacterales</taxon>
        <taxon>Rhodanobacteraceae</taxon>
        <taxon>Dokdonella</taxon>
    </lineage>
</organism>
<keyword evidence="4" id="KW-1185">Reference proteome</keyword>
<evidence type="ECO:0000313" key="3">
    <source>
        <dbReference type="EMBL" id="MBA8886980.1"/>
    </source>
</evidence>
<dbReference type="Gene3D" id="1.20.1050.10">
    <property type="match status" value="1"/>
</dbReference>
<dbReference type="PANTHER" id="PTHR44051:SF2">
    <property type="entry name" value="HYPOTHETICAL GLUTATHIONE S-TRANSFERASE LIKE PROTEIN"/>
    <property type="match status" value="1"/>
</dbReference>
<evidence type="ECO:0000259" key="2">
    <source>
        <dbReference type="PROSITE" id="PS50405"/>
    </source>
</evidence>
<dbReference type="PROSITE" id="PS50405">
    <property type="entry name" value="GST_CTER"/>
    <property type="match status" value="1"/>
</dbReference>
<dbReference type="InterPro" id="IPR036249">
    <property type="entry name" value="Thioredoxin-like_sf"/>
</dbReference>
<dbReference type="SUPFAM" id="SSF52833">
    <property type="entry name" value="Thioredoxin-like"/>
    <property type="match status" value="1"/>
</dbReference>
<dbReference type="Gene3D" id="3.40.30.10">
    <property type="entry name" value="Glutaredoxin"/>
    <property type="match status" value="1"/>
</dbReference>
<dbReference type="Pfam" id="PF02798">
    <property type="entry name" value="GST_N"/>
    <property type="match status" value="1"/>
</dbReference>
<dbReference type="PANTHER" id="PTHR44051">
    <property type="entry name" value="GLUTATHIONE S-TRANSFERASE-RELATED"/>
    <property type="match status" value="1"/>
</dbReference>
<sequence>MTVPVLYCNRESGHSYKIALALRLMAVPFEQRAVDLNVPREQRSEDFRTASLFGEVPVLIDEDGLAVCQSNVILDHVARRYGKLDGRTPAQRMRVREWLAWEANRLAMSFPHLRFSRRFTRADAALEAWWSARMHADFDRLDAELRGRPFVAGDAPTIADMSCCGYLFWTDQAGVDLAPWPALAAWLERVRSLPGWLAPYDLLVASPPIAAGTRT</sequence>
<feature type="domain" description="GST N-terminal" evidence="1">
    <location>
        <begin position="2"/>
        <end position="85"/>
    </location>
</feature>
<reference evidence="3 4" key="1">
    <citation type="submission" date="2020-07" db="EMBL/GenBank/DDBJ databases">
        <title>Genomic Encyclopedia of Type Strains, Phase IV (KMG-V): Genome sequencing to study the core and pangenomes of soil and plant-associated prokaryotes.</title>
        <authorList>
            <person name="Whitman W."/>
        </authorList>
    </citation>
    <scope>NUCLEOTIDE SEQUENCE [LARGE SCALE GENOMIC DNA]</scope>
    <source>
        <strain evidence="3 4">RH2WT43</strain>
    </source>
</reference>
<evidence type="ECO:0000313" key="4">
    <source>
        <dbReference type="Proteomes" id="UP000550401"/>
    </source>
</evidence>
<dbReference type="EMBL" id="JACGXL010000001">
    <property type="protein sequence ID" value="MBA8886980.1"/>
    <property type="molecule type" value="Genomic_DNA"/>
</dbReference>
<dbReference type="SFLD" id="SFLDS00019">
    <property type="entry name" value="Glutathione_Transferase_(cytos"/>
    <property type="match status" value="1"/>
</dbReference>
<dbReference type="InterPro" id="IPR036282">
    <property type="entry name" value="Glutathione-S-Trfase_C_sf"/>
</dbReference>
<accession>A0A839F1J1</accession>
<feature type="domain" description="GST C-terminal" evidence="2">
    <location>
        <begin position="88"/>
        <end position="208"/>
    </location>
</feature>
<dbReference type="InterPro" id="IPR004045">
    <property type="entry name" value="Glutathione_S-Trfase_N"/>
</dbReference>
<evidence type="ECO:0000259" key="1">
    <source>
        <dbReference type="PROSITE" id="PS50404"/>
    </source>
</evidence>
<dbReference type="InterPro" id="IPR010987">
    <property type="entry name" value="Glutathione-S-Trfase_C-like"/>
</dbReference>
<dbReference type="Proteomes" id="UP000550401">
    <property type="component" value="Unassembled WGS sequence"/>
</dbReference>
<dbReference type="RefSeq" id="WP_182530008.1">
    <property type="nucleotide sequence ID" value="NZ_JACGXL010000001.1"/>
</dbReference>
<dbReference type="SUPFAM" id="SSF47616">
    <property type="entry name" value="GST C-terminal domain-like"/>
    <property type="match status" value="1"/>
</dbReference>